<dbReference type="AlphaFoldDB" id="A0A411PXF5"/>
<gene>
    <name evidence="3" type="primary">bsm24</name>
</gene>
<evidence type="ECO:0000313" key="3">
    <source>
        <dbReference type="EMBL" id="QBG49777.1"/>
    </source>
</evidence>
<proteinExistence type="predicted"/>
<sequence length="354" mass="38914">MHRRVQRRLSHALTRARDLVPKGPRSRLKTRPPDGDPRRRAGAGALAAPLFPEPGRLRKRQDLPMNGCQVAVGAVVRPRNFARLRAPSCGKGEASVNFRRRYGNSCPPVRCAGSGRRFRQRRPLCHVRLADCLGASYVPLTSTGSDAGSRTPDRVHRSTRATSSLRSTCPSASTGTEPEGSVPGPGPSRAGRGPHDRPIRSAAIAENTAEPPARRVGRIKPCRLIRLEQHIDPRGSLSVVESGVTVDFPVQRVYYMHGQTQSSPPRGLHAHRTLEQLVIAVHGAFSITLDDGFQHATYRLDEPGAGLCIGPMVWRVLKDFAPDTVALVLASQHYEESDYYRDYDTFLHDARSLT</sequence>
<dbReference type="InterPro" id="IPR008894">
    <property type="entry name" value="QdtA_cupin_dom"/>
</dbReference>
<dbReference type="EMBL" id="MH460451">
    <property type="protein sequence ID" value="QBG49777.1"/>
    <property type="molecule type" value="Genomic_DNA"/>
</dbReference>
<feature type="region of interest" description="Disordered" evidence="1">
    <location>
        <begin position="1"/>
        <end position="44"/>
    </location>
</feature>
<dbReference type="Pfam" id="PF05523">
    <property type="entry name" value="FdtA"/>
    <property type="match status" value="1"/>
</dbReference>
<dbReference type="GO" id="GO:0016853">
    <property type="term" value="F:isomerase activity"/>
    <property type="evidence" value="ECO:0007669"/>
    <property type="project" value="UniProtKB-KW"/>
</dbReference>
<feature type="domain" description="Sugar 3,4-ketoisomerase QdtA cupin" evidence="2">
    <location>
        <begin position="222"/>
        <end position="348"/>
    </location>
</feature>
<dbReference type="CDD" id="cd20292">
    <property type="entry name" value="cupin_QdtA-like"/>
    <property type="match status" value="1"/>
</dbReference>
<feature type="compositionally biased region" description="Basic residues" evidence="1">
    <location>
        <begin position="1"/>
        <end position="10"/>
    </location>
</feature>
<evidence type="ECO:0000259" key="2">
    <source>
        <dbReference type="Pfam" id="PF05523"/>
    </source>
</evidence>
<dbReference type="SUPFAM" id="SSF51182">
    <property type="entry name" value="RmlC-like cupins"/>
    <property type="match status" value="1"/>
</dbReference>
<name>A0A411PXF5_9ACTN</name>
<dbReference type="Gene3D" id="2.60.120.10">
    <property type="entry name" value="Jelly Rolls"/>
    <property type="match status" value="1"/>
</dbReference>
<reference evidence="3" key="1">
    <citation type="journal article" date="2019" name="Microb. Cell Fact.">
        <title>Engineering of leucine-responsive regulatory protein improves spiramycin and bitespiramycin biosynthesis.</title>
        <authorList>
            <person name="Lu Z."/>
            <person name="Zhang X."/>
            <person name="Dai J."/>
            <person name="Wang Y."/>
            <person name="He W."/>
        </authorList>
    </citation>
    <scope>NUCLEOTIDE SEQUENCE</scope>
    <source>
        <strain evidence="3">WSJ</strain>
    </source>
</reference>
<feature type="compositionally biased region" description="Low complexity" evidence="1">
    <location>
        <begin position="160"/>
        <end position="191"/>
    </location>
</feature>
<protein>
    <submittedName>
        <fullName evidence="3">NDP-hexose isomerase</fullName>
    </submittedName>
</protein>
<dbReference type="InterPro" id="IPR014710">
    <property type="entry name" value="RmlC-like_jellyroll"/>
</dbReference>
<evidence type="ECO:0000256" key="1">
    <source>
        <dbReference type="SAM" id="MobiDB-lite"/>
    </source>
</evidence>
<accession>A0A411PXF5</accession>
<dbReference type="InterPro" id="IPR011051">
    <property type="entry name" value="RmlC_Cupin_sf"/>
</dbReference>
<organism evidence="3">
    <name type="scientific">Streptomyces spiramyceticus</name>
    <dbReference type="NCBI Taxonomy" id="299717"/>
    <lineage>
        <taxon>Bacteria</taxon>
        <taxon>Bacillati</taxon>
        <taxon>Actinomycetota</taxon>
        <taxon>Actinomycetes</taxon>
        <taxon>Kitasatosporales</taxon>
        <taxon>Streptomycetaceae</taxon>
        <taxon>Streptomyces</taxon>
    </lineage>
</organism>
<feature type="region of interest" description="Disordered" evidence="1">
    <location>
        <begin position="140"/>
        <end position="197"/>
    </location>
</feature>
<keyword evidence="3" id="KW-0413">Isomerase</keyword>